<keyword evidence="2" id="KW-0238">DNA-binding</keyword>
<dbReference type="PANTHER" id="PTHR30146">
    <property type="entry name" value="LACI-RELATED TRANSCRIPTIONAL REPRESSOR"/>
    <property type="match status" value="1"/>
</dbReference>
<evidence type="ECO:0000256" key="3">
    <source>
        <dbReference type="ARBA" id="ARBA00023163"/>
    </source>
</evidence>
<name>A0A261FW74_9BIFI</name>
<keyword evidence="1" id="KW-0805">Transcription regulation</keyword>
<protein>
    <submittedName>
        <fullName evidence="5">LacI family transcriptional regulator</fullName>
    </submittedName>
</protein>
<proteinExistence type="predicted"/>
<dbReference type="EMBL" id="MWWX01000001">
    <property type="protein sequence ID" value="OZG63402.1"/>
    <property type="molecule type" value="Genomic_DNA"/>
</dbReference>
<evidence type="ECO:0000313" key="5">
    <source>
        <dbReference type="EMBL" id="OZG63402.1"/>
    </source>
</evidence>
<dbReference type="RefSeq" id="WP_072725512.1">
    <property type="nucleotide sequence ID" value="NZ_BDIS01000015.1"/>
</dbReference>
<evidence type="ECO:0000256" key="1">
    <source>
        <dbReference type="ARBA" id="ARBA00023015"/>
    </source>
</evidence>
<dbReference type="SUPFAM" id="SSF53822">
    <property type="entry name" value="Periplasmic binding protein-like I"/>
    <property type="match status" value="1"/>
</dbReference>
<dbReference type="STRING" id="1603886.GCA_001895165_01204"/>
<reference evidence="5 6" key="1">
    <citation type="journal article" date="2017" name="BMC Genomics">
        <title>Comparative genomic and phylogenomic analyses of the Bifidobacteriaceae family.</title>
        <authorList>
            <person name="Lugli G.A."/>
            <person name="Milani C."/>
            <person name="Turroni F."/>
            <person name="Duranti S."/>
            <person name="Mancabelli L."/>
            <person name="Mangifesta M."/>
            <person name="Ferrario C."/>
            <person name="Modesto M."/>
            <person name="Mattarelli P."/>
            <person name="Jiri K."/>
            <person name="van Sinderen D."/>
            <person name="Ventura M."/>
        </authorList>
    </citation>
    <scope>NUCLEOTIDE SEQUENCE [LARGE SCALE GENOMIC DNA]</scope>
    <source>
        <strain evidence="5 6">DSM 28807</strain>
    </source>
</reference>
<dbReference type="CDD" id="cd06267">
    <property type="entry name" value="PBP1_LacI_sugar_binding-like"/>
    <property type="match status" value="1"/>
</dbReference>
<dbReference type="AlphaFoldDB" id="A0A261FW74"/>
<gene>
    <name evidence="5" type="ORF">BLEM_0105</name>
</gene>
<dbReference type="GO" id="GO:0000976">
    <property type="term" value="F:transcription cis-regulatory region binding"/>
    <property type="evidence" value="ECO:0007669"/>
    <property type="project" value="TreeGrafter"/>
</dbReference>
<accession>A0A261FW74</accession>
<keyword evidence="6" id="KW-1185">Reference proteome</keyword>
<dbReference type="OrthoDB" id="2854648at2"/>
<dbReference type="InterPro" id="IPR046335">
    <property type="entry name" value="LacI/GalR-like_sensor"/>
</dbReference>
<dbReference type="Proteomes" id="UP000216352">
    <property type="component" value="Unassembled WGS sequence"/>
</dbReference>
<evidence type="ECO:0000256" key="2">
    <source>
        <dbReference type="ARBA" id="ARBA00023125"/>
    </source>
</evidence>
<dbReference type="Pfam" id="PF13377">
    <property type="entry name" value="Peripla_BP_3"/>
    <property type="match status" value="1"/>
</dbReference>
<sequence length="306" mass="33374">MNDAQTIRSVVSPLGQEEGLITLAMPSIAQPYRAQLASTVIAEARSRGWRVDMVVYRDEWGLSAEEYLDTRHGPCDGLLLYLVGSDTLSEQALGQPFPVVCMGPCRQAYGMVDLVLSDNMADARNATELLISAGSRRLALLGVQDDFDGVAVGEERGATRGWERVRGVLEACESNGMSLDPRLIGVTGDEWTIGAGYETMMRLADSHAPFDGVVALNDQLAIGALFALKMLGRGVPDEVQVIGFDNTFEGERMVPPLTSVDSNIAWISSSAVDLLSRRIRERTAGYDLEPVRFERESTIMLRGTTR</sequence>
<keyword evidence="3" id="KW-0804">Transcription</keyword>
<evidence type="ECO:0000313" key="6">
    <source>
        <dbReference type="Proteomes" id="UP000216352"/>
    </source>
</evidence>
<feature type="domain" description="Transcriptional regulator LacI/GalR-like sensor" evidence="4">
    <location>
        <begin position="128"/>
        <end position="284"/>
    </location>
</feature>
<dbReference type="Gene3D" id="3.40.50.2300">
    <property type="match status" value="2"/>
</dbReference>
<evidence type="ECO:0000259" key="4">
    <source>
        <dbReference type="Pfam" id="PF13377"/>
    </source>
</evidence>
<organism evidence="5 6">
    <name type="scientific">Bifidobacterium lemurum</name>
    <dbReference type="NCBI Taxonomy" id="1603886"/>
    <lineage>
        <taxon>Bacteria</taxon>
        <taxon>Bacillati</taxon>
        <taxon>Actinomycetota</taxon>
        <taxon>Actinomycetes</taxon>
        <taxon>Bifidobacteriales</taxon>
        <taxon>Bifidobacteriaceae</taxon>
        <taxon>Bifidobacterium</taxon>
    </lineage>
</organism>
<dbReference type="GO" id="GO:0003700">
    <property type="term" value="F:DNA-binding transcription factor activity"/>
    <property type="evidence" value="ECO:0007669"/>
    <property type="project" value="TreeGrafter"/>
</dbReference>
<comment type="caution">
    <text evidence="5">The sequence shown here is derived from an EMBL/GenBank/DDBJ whole genome shotgun (WGS) entry which is preliminary data.</text>
</comment>
<dbReference type="InterPro" id="IPR028082">
    <property type="entry name" value="Peripla_BP_I"/>
</dbReference>
<dbReference type="PANTHER" id="PTHR30146:SF109">
    <property type="entry name" value="HTH-TYPE TRANSCRIPTIONAL REGULATOR GALS"/>
    <property type="match status" value="1"/>
</dbReference>